<gene>
    <name evidence="2" type="ORF">Ssi02_25920</name>
</gene>
<reference evidence="2" key="1">
    <citation type="submission" date="2021-01" db="EMBL/GenBank/DDBJ databases">
        <title>Whole genome shotgun sequence of Sinosporangium siamense NBRC 109515.</title>
        <authorList>
            <person name="Komaki H."/>
            <person name="Tamura T."/>
        </authorList>
    </citation>
    <scope>NUCLEOTIDE SEQUENCE</scope>
    <source>
        <strain evidence="2">NBRC 109515</strain>
    </source>
</reference>
<comment type="caution">
    <text evidence="2">The sequence shown here is derived from an EMBL/GenBank/DDBJ whole genome shotgun (WGS) entry which is preliminary data.</text>
</comment>
<organism evidence="2 3">
    <name type="scientific">Sinosporangium siamense</name>
    <dbReference type="NCBI Taxonomy" id="1367973"/>
    <lineage>
        <taxon>Bacteria</taxon>
        <taxon>Bacillati</taxon>
        <taxon>Actinomycetota</taxon>
        <taxon>Actinomycetes</taxon>
        <taxon>Streptosporangiales</taxon>
        <taxon>Streptosporangiaceae</taxon>
        <taxon>Sinosporangium</taxon>
    </lineage>
</organism>
<dbReference type="EMBL" id="BOOW01000015">
    <property type="protein sequence ID" value="GII92361.1"/>
    <property type="molecule type" value="Genomic_DNA"/>
</dbReference>
<protein>
    <submittedName>
        <fullName evidence="2">Uncharacterized protein</fullName>
    </submittedName>
</protein>
<evidence type="ECO:0000313" key="3">
    <source>
        <dbReference type="Proteomes" id="UP000606172"/>
    </source>
</evidence>
<sequence length="107" mass="11049">MSAPKRPAPTKTGPLHPPDQPRGRPAARFLTKLSAPGTVGADLEGPAALNGALAAAGPLSCFGACFGGLVTLDPIDPYALDRLRNAAARLYGHRAADRSLTHLGNRE</sequence>
<keyword evidence="3" id="KW-1185">Reference proteome</keyword>
<dbReference type="Proteomes" id="UP000606172">
    <property type="component" value="Unassembled WGS sequence"/>
</dbReference>
<accession>A0A919RED3</accession>
<feature type="region of interest" description="Disordered" evidence="1">
    <location>
        <begin position="1"/>
        <end position="25"/>
    </location>
</feature>
<dbReference type="AlphaFoldDB" id="A0A919RED3"/>
<evidence type="ECO:0000256" key="1">
    <source>
        <dbReference type="SAM" id="MobiDB-lite"/>
    </source>
</evidence>
<proteinExistence type="predicted"/>
<evidence type="ECO:0000313" key="2">
    <source>
        <dbReference type="EMBL" id="GII92361.1"/>
    </source>
</evidence>
<name>A0A919RED3_9ACTN</name>